<keyword evidence="5 7" id="KW-1133">Transmembrane helix</keyword>
<protein>
    <recommendedName>
        <fullName evidence="7">UPF0056 membrane protein</fullName>
    </recommendedName>
</protein>
<evidence type="ECO:0000313" key="8">
    <source>
        <dbReference type="EMBL" id="SED70047.1"/>
    </source>
</evidence>
<comment type="subcellular location">
    <subcellularLocation>
        <location evidence="1 7">Cell membrane</location>
        <topology evidence="1 7">Multi-pass membrane protein</topology>
    </subcellularLocation>
</comment>
<evidence type="ECO:0000256" key="5">
    <source>
        <dbReference type="ARBA" id="ARBA00022989"/>
    </source>
</evidence>
<dbReference type="AlphaFoldDB" id="A0A1H5CTP4"/>
<dbReference type="RefSeq" id="WP_089771522.1">
    <property type="nucleotide sequence ID" value="NZ_FNTX01000001.1"/>
</dbReference>
<evidence type="ECO:0000256" key="2">
    <source>
        <dbReference type="ARBA" id="ARBA00009784"/>
    </source>
</evidence>
<keyword evidence="6 7" id="KW-0472">Membrane</keyword>
<proteinExistence type="inferred from homology"/>
<dbReference type="EMBL" id="FNTX01000001">
    <property type="protein sequence ID" value="SED70047.1"/>
    <property type="molecule type" value="Genomic_DNA"/>
</dbReference>
<evidence type="ECO:0000256" key="3">
    <source>
        <dbReference type="ARBA" id="ARBA00022475"/>
    </source>
</evidence>
<evidence type="ECO:0000256" key="4">
    <source>
        <dbReference type="ARBA" id="ARBA00022692"/>
    </source>
</evidence>
<evidence type="ECO:0000256" key="7">
    <source>
        <dbReference type="RuleBase" id="RU362048"/>
    </source>
</evidence>
<comment type="similarity">
    <text evidence="2 7">Belongs to the UPF0056 (MarC) family.</text>
</comment>
<name>A0A1H5CTP4_9MICO</name>
<evidence type="ECO:0000256" key="6">
    <source>
        <dbReference type="ARBA" id="ARBA00023136"/>
    </source>
</evidence>
<sequence>MSAIIDGTLFATTFLTLFVIMDPPGTVPVFLALTSTMTAKQRAKAALQAVSVAFGVIVAFMLFGQHLMSFLNISVPALQASGGLLLLLVALDLLTGKAEEPSPSGKVNVALVPLGTPLLAGPGAIVAAMLAVQRSEGSLPEWVAIVAAIVGVHLCLFLAMRFAGIIHRVLGEGGTILVTRIAGLLLAAIAVQLIADAVRAFILAG</sequence>
<dbReference type="Proteomes" id="UP000199220">
    <property type="component" value="Unassembled WGS sequence"/>
</dbReference>
<feature type="transmembrane region" description="Helical" evidence="7">
    <location>
        <begin position="175"/>
        <end position="195"/>
    </location>
</feature>
<organism evidence="8 9">
    <name type="scientific">Ruania alba</name>
    <dbReference type="NCBI Taxonomy" id="648782"/>
    <lineage>
        <taxon>Bacteria</taxon>
        <taxon>Bacillati</taxon>
        <taxon>Actinomycetota</taxon>
        <taxon>Actinomycetes</taxon>
        <taxon>Micrococcales</taxon>
        <taxon>Ruaniaceae</taxon>
        <taxon>Ruania</taxon>
    </lineage>
</organism>
<feature type="transmembrane region" description="Helical" evidence="7">
    <location>
        <begin position="12"/>
        <end position="33"/>
    </location>
</feature>
<dbReference type="STRING" id="648782.SAMN04488554_0469"/>
<feature type="transmembrane region" description="Helical" evidence="7">
    <location>
        <begin position="70"/>
        <end position="95"/>
    </location>
</feature>
<dbReference type="Pfam" id="PF01914">
    <property type="entry name" value="MarC"/>
    <property type="match status" value="1"/>
</dbReference>
<reference evidence="9" key="1">
    <citation type="submission" date="2016-10" db="EMBL/GenBank/DDBJ databases">
        <authorList>
            <person name="Varghese N."/>
            <person name="Submissions S."/>
        </authorList>
    </citation>
    <scope>NUCLEOTIDE SEQUENCE [LARGE SCALE GENOMIC DNA]</scope>
    <source>
        <strain evidence="9">DSM 21368</strain>
    </source>
</reference>
<dbReference type="GO" id="GO:0005886">
    <property type="term" value="C:plasma membrane"/>
    <property type="evidence" value="ECO:0007669"/>
    <property type="project" value="UniProtKB-SubCell"/>
</dbReference>
<feature type="transmembrane region" description="Helical" evidence="7">
    <location>
        <begin position="142"/>
        <end position="163"/>
    </location>
</feature>
<keyword evidence="4 7" id="KW-0812">Transmembrane</keyword>
<feature type="transmembrane region" description="Helical" evidence="7">
    <location>
        <begin position="107"/>
        <end position="130"/>
    </location>
</feature>
<evidence type="ECO:0000256" key="1">
    <source>
        <dbReference type="ARBA" id="ARBA00004651"/>
    </source>
</evidence>
<accession>A0A1H5CTP4</accession>
<keyword evidence="9" id="KW-1185">Reference proteome</keyword>
<dbReference type="OrthoDB" id="21094at2"/>
<dbReference type="PANTHER" id="PTHR33508:SF1">
    <property type="entry name" value="UPF0056 MEMBRANE PROTEIN YHCE"/>
    <property type="match status" value="1"/>
</dbReference>
<gene>
    <name evidence="8" type="ORF">SAMN04488554_0469</name>
</gene>
<keyword evidence="3" id="KW-1003">Cell membrane</keyword>
<evidence type="ECO:0000313" key="9">
    <source>
        <dbReference type="Proteomes" id="UP000199220"/>
    </source>
</evidence>
<feature type="transmembrane region" description="Helical" evidence="7">
    <location>
        <begin position="45"/>
        <end position="64"/>
    </location>
</feature>
<dbReference type="InterPro" id="IPR002771">
    <property type="entry name" value="Multi_antbiot-R_MarC"/>
</dbReference>
<dbReference type="PANTHER" id="PTHR33508">
    <property type="entry name" value="UPF0056 MEMBRANE PROTEIN YHCE"/>
    <property type="match status" value="1"/>
</dbReference>
<dbReference type="NCBIfam" id="TIGR00427">
    <property type="entry name" value="NAAT family transporter"/>
    <property type="match status" value="1"/>
</dbReference>